<accession>C5LEW6</accession>
<reference evidence="9 10" key="1">
    <citation type="submission" date="2008-07" db="EMBL/GenBank/DDBJ databases">
        <authorList>
            <person name="El-Sayed N."/>
            <person name="Caler E."/>
            <person name="Inman J."/>
            <person name="Amedeo P."/>
            <person name="Hass B."/>
            <person name="Wortman J."/>
        </authorList>
    </citation>
    <scope>NUCLEOTIDE SEQUENCE [LARGE SCALE GENOMIC DNA]</scope>
    <source>
        <strain evidence="10">ATCC 50983 / TXsc</strain>
    </source>
</reference>
<keyword evidence="6" id="KW-0647">Proteasome</keyword>
<keyword evidence="5" id="KW-0067">ATP-binding</keyword>
<dbReference type="Gene3D" id="1.10.8.60">
    <property type="match status" value="1"/>
</dbReference>
<evidence type="ECO:0000256" key="7">
    <source>
        <dbReference type="SAM" id="MobiDB-lite"/>
    </source>
</evidence>
<keyword evidence="4" id="KW-0547">Nucleotide-binding</keyword>
<dbReference type="Pfam" id="PF21236">
    <property type="entry name" value="OB_PRS7"/>
    <property type="match status" value="1"/>
</dbReference>
<evidence type="ECO:0000256" key="6">
    <source>
        <dbReference type="ARBA" id="ARBA00022942"/>
    </source>
</evidence>
<dbReference type="FunFam" id="2.40.50.140:FF:000075">
    <property type="entry name" value="26S protease regulatory subunit 7"/>
    <property type="match status" value="1"/>
</dbReference>
<dbReference type="InterPro" id="IPR048723">
    <property type="entry name" value="OB_PRS7"/>
</dbReference>
<keyword evidence="10" id="KW-1185">Reference proteome</keyword>
<dbReference type="Proteomes" id="UP000007800">
    <property type="component" value="Unassembled WGS sequence"/>
</dbReference>
<dbReference type="GO" id="GO:0000502">
    <property type="term" value="C:proteasome complex"/>
    <property type="evidence" value="ECO:0007669"/>
    <property type="project" value="UniProtKB-KW"/>
</dbReference>
<dbReference type="GO" id="GO:0005737">
    <property type="term" value="C:cytoplasm"/>
    <property type="evidence" value="ECO:0007669"/>
    <property type="project" value="UniProtKB-SubCell"/>
</dbReference>
<dbReference type="GO" id="GO:0008233">
    <property type="term" value="F:peptidase activity"/>
    <property type="evidence" value="ECO:0007669"/>
    <property type="project" value="UniProtKB-KW"/>
</dbReference>
<comment type="similarity">
    <text evidence="2">Belongs to the AAA ATPase family.</text>
</comment>
<feature type="compositionally biased region" description="Polar residues" evidence="7">
    <location>
        <begin position="873"/>
        <end position="886"/>
    </location>
</feature>
<dbReference type="Pfam" id="PF00004">
    <property type="entry name" value="AAA"/>
    <property type="match status" value="1"/>
</dbReference>
<dbReference type="Gene3D" id="3.40.50.300">
    <property type="entry name" value="P-loop containing nucleotide triphosphate hydrolases"/>
    <property type="match status" value="1"/>
</dbReference>
<dbReference type="AlphaFoldDB" id="C5LEW6"/>
<dbReference type="InterPro" id="IPR027417">
    <property type="entry name" value="P-loop_NTPase"/>
</dbReference>
<dbReference type="SUPFAM" id="SSF52540">
    <property type="entry name" value="P-loop containing nucleoside triphosphate hydrolases"/>
    <property type="match status" value="1"/>
</dbReference>
<dbReference type="FunFam" id="1.10.8.60:FF:000005">
    <property type="entry name" value="26S protease regulatory subunit 7"/>
    <property type="match status" value="1"/>
</dbReference>
<feature type="domain" description="AAA+ ATPase" evidence="8">
    <location>
        <begin position="230"/>
        <end position="370"/>
    </location>
</feature>
<dbReference type="SMART" id="SM00382">
    <property type="entry name" value="AAA"/>
    <property type="match status" value="1"/>
</dbReference>
<dbReference type="Gene3D" id="2.40.50.140">
    <property type="entry name" value="Nucleic acid-binding proteins"/>
    <property type="match status" value="1"/>
</dbReference>
<evidence type="ECO:0000256" key="2">
    <source>
        <dbReference type="ARBA" id="ARBA00006914"/>
    </source>
</evidence>
<dbReference type="PANTHER" id="PTHR23073">
    <property type="entry name" value="26S PROTEASOME REGULATORY SUBUNIT"/>
    <property type="match status" value="1"/>
</dbReference>
<dbReference type="Pfam" id="PF17862">
    <property type="entry name" value="AAA_lid_3"/>
    <property type="match status" value="1"/>
</dbReference>
<dbReference type="PROSITE" id="PS00674">
    <property type="entry name" value="AAA"/>
    <property type="match status" value="1"/>
</dbReference>
<feature type="compositionally biased region" description="Basic and acidic residues" evidence="7">
    <location>
        <begin position="19"/>
        <end position="31"/>
    </location>
</feature>
<evidence type="ECO:0000313" key="9">
    <source>
        <dbReference type="EMBL" id="EER04732.1"/>
    </source>
</evidence>
<gene>
    <name evidence="9" type="ORF">Pmar_PMAR013259</name>
</gene>
<evidence type="ECO:0000256" key="4">
    <source>
        <dbReference type="ARBA" id="ARBA00022741"/>
    </source>
</evidence>
<dbReference type="GeneID" id="9037992"/>
<dbReference type="InterPro" id="IPR003960">
    <property type="entry name" value="ATPase_AAA_CS"/>
</dbReference>
<evidence type="ECO:0000256" key="1">
    <source>
        <dbReference type="ARBA" id="ARBA00004496"/>
    </source>
</evidence>
<dbReference type="InParanoid" id="C5LEW6"/>
<dbReference type="EMBL" id="GG681386">
    <property type="protein sequence ID" value="EER04732.1"/>
    <property type="molecule type" value="Genomic_DNA"/>
</dbReference>
<dbReference type="GO" id="GO:0006508">
    <property type="term" value="P:proteolysis"/>
    <property type="evidence" value="ECO:0007669"/>
    <property type="project" value="UniProtKB-KW"/>
</dbReference>
<evidence type="ECO:0000259" key="8">
    <source>
        <dbReference type="SMART" id="SM00382"/>
    </source>
</evidence>
<name>C5LEW6_PERM5</name>
<feature type="region of interest" description="Disordered" evidence="7">
    <location>
        <begin position="748"/>
        <end position="768"/>
    </location>
</feature>
<evidence type="ECO:0000313" key="10">
    <source>
        <dbReference type="Proteomes" id="UP000007800"/>
    </source>
</evidence>
<feature type="region of interest" description="Disordered" evidence="7">
    <location>
        <begin position="841"/>
        <end position="926"/>
    </location>
</feature>
<feature type="compositionally biased region" description="Polar residues" evidence="7">
    <location>
        <begin position="916"/>
        <end position="926"/>
    </location>
</feature>
<evidence type="ECO:0000256" key="3">
    <source>
        <dbReference type="ARBA" id="ARBA00022490"/>
    </source>
</evidence>
<dbReference type="FunFam" id="3.40.50.300:FF:000027">
    <property type="entry name" value="26S protease regulatory subunit 7"/>
    <property type="match status" value="1"/>
</dbReference>
<dbReference type="OrthoDB" id="1664597at2759"/>
<sequence>MSSSNSNKKTPDEETIAAKVEEEKKADDKPIGENPEEEGGDNNNKPLDDEDIDILKSYGLGPYTVPCKKVEGDIKALGEKINKLCGIKESDTGLAPPSVWDLADDKVKQEQQQPLQVSQCTKILNPGTDDAKYVINVRQIAKFVVGLAQHVSPTDIEEGMRVGVDRQKYQIQIPLPPKIDPTVTMMTVEEKPDVTYSDIGGCKEQLEKLREVVEMPLLQPERFVQLGIDPPKGVLLYGPPGTGKTLTARAVANRTDACFICVIGSELVQKYVGEGARMVRELFTLARSKKACILFIDEVDAIGGSRGSGGSGSEDDEVQRTMLEIVNQLDGFDARGNVKVLMATNRPDTLDPALLRPGRLDRKIEFALPDLDGRTHIFKIQARSMNMDRDIRFELLARLCPNCTGADIRSVCTEAGMFAIRARRKSISEKDLIEAINKVVKGYAKFSATPNMSTMSGLATGLASDGSLLAETLEMPEYGKFTRRGETGRLIETKAKNLPKIFMPYIIRLGVHLGPARVKRPLTEEEVLGIVTAPKGPSTGFGILPDELIDVIIDRTGRYSSEGSAAMGKAPDQHILVTLRGPPSKAAVKVGEVVALADNTATVNVLYIEDSVKDQDESRRRSLQRMIMDPTVDGIIISLPQIWIIPDPQFTPKSSSLPLYPGSYWLTFLGLFGSVQSSTLLFTEPQSEALGLTGICVKFREHKAIRQALLVLHNRYLLHPKKADDGMKLSWIRPVNYGKILRESSAAAAHSEGSAVDGKATPEEDPLPMPMPPPLPLPPTGASIVSQYEASAEDGVLRTAIQLSCPEGGTEVPSSVAEAFKQLLDRLAALEKENDHMAQLLSARGTSSGVTGVADKEADSEDEEEAALERLGLTSSPSATASQGVKRNSDAVVDLEESSAKRPPWRVGGALGGGSPSSQRGNSTDV</sequence>
<comment type="subcellular location">
    <subcellularLocation>
        <location evidence="1">Cytoplasm</location>
    </subcellularLocation>
</comment>
<keyword evidence="3" id="KW-0963">Cytoplasm</keyword>
<dbReference type="GO" id="GO:0016887">
    <property type="term" value="F:ATP hydrolysis activity"/>
    <property type="evidence" value="ECO:0007669"/>
    <property type="project" value="InterPro"/>
</dbReference>
<dbReference type="InterPro" id="IPR012340">
    <property type="entry name" value="NA-bd_OB-fold"/>
</dbReference>
<keyword evidence="9" id="KW-0378">Hydrolase</keyword>
<dbReference type="RefSeq" id="XP_002772916.1">
    <property type="nucleotide sequence ID" value="XM_002772870.1"/>
</dbReference>
<feature type="region of interest" description="Disordered" evidence="7">
    <location>
        <begin position="1"/>
        <end position="50"/>
    </location>
</feature>
<dbReference type="InterPro" id="IPR003959">
    <property type="entry name" value="ATPase_AAA_core"/>
</dbReference>
<keyword evidence="9" id="KW-0645">Protease</keyword>
<dbReference type="GO" id="GO:0005524">
    <property type="term" value="F:ATP binding"/>
    <property type="evidence" value="ECO:0007669"/>
    <property type="project" value="UniProtKB-KW"/>
</dbReference>
<evidence type="ECO:0000256" key="5">
    <source>
        <dbReference type="ARBA" id="ARBA00022840"/>
    </source>
</evidence>
<dbReference type="InterPro" id="IPR003593">
    <property type="entry name" value="AAA+_ATPase"/>
</dbReference>
<protein>
    <submittedName>
        <fullName evidence="9">26S protease regulatory subunit, putative</fullName>
    </submittedName>
</protein>
<organism evidence="10">
    <name type="scientific">Perkinsus marinus (strain ATCC 50983 / TXsc)</name>
    <dbReference type="NCBI Taxonomy" id="423536"/>
    <lineage>
        <taxon>Eukaryota</taxon>
        <taxon>Sar</taxon>
        <taxon>Alveolata</taxon>
        <taxon>Perkinsozoa</taxon>
        <taxon>Perkinsea</taxon>
        <taxon>Perkinsida</taxon>
        <taxon>Perkinsidae</taxon>
        <taxon>Perkinsus</taxon>
    </lineage>
</organism>
<proteinExistence type="inferred from homology"/>
<dbReference type="InterPro" id="IPR050221">
    <property type="entry name" value="26S_Proteasome_ATPase"/>
</dbReference>
<dbReference type="InterPro" id="IPR041569">
    <property type="entry name" value="AAA_lid_3"/>
</dbReference>